<comment type="caution">
    <text evidence="2">The sequence shown here is derived from an EMBL/GenBank/DDBJ whole genome shotgun (WGS) entry which is preliminary data.</text>
</comment>
<reference evidence="2" key="1">
    <citation type="submission" date="2021-03" db="EMBL/GenBank/DDBJ databases">
        <title>Molecular epidemiology and mechanisms of colistin and carbapenem resistance in Enterobacteriaceae from clinical isolates, the environment and porcine samples in Pretoria, South Africa.</title>
        <authorList>
            <person name="Bogoshi D."/>
            <person name="Mbelle N.M."/>
            <person name="Naidoo V."/>
            <person name="Osei Sekyere J."/>
        </authorList>
    </citation>
    <scope>NUCLEOTIDE SEQUENCE</scope>
    <source>
        <strain evidence="2">C052</strain>
    </source>
</reference>
<evidence type="ECO:0000313" key="3">
    <source>
        <dbReference type="Proteomes" id="UP000664477"/>
    </source>
</evidence>
<evidence type="ECO:0000313" key="2">
    <source>
        <dbReference type="EMBL" id="MBO1916382.1"/>
    </source>
</evidence>
<keyword evidence="1" id="KW-0812">Transmembrane</keyword>
<dbReference type="Proteomes" id="UP000664477">
    <property type="component" value="Unassembled WGS sequence"/>
</dbReference>
<accession>A0A939NFV0</accession>
<gene>
    <name evidence="2" type="ORF">J4727_14155</name>
</gene>
<name>A0A939NFV0_PRORE</name>
<evidence type="ECO:0000256" key="1">
    <source>
        <dbReference type="SAM" id="Phobius"/>
    </source>
</evidence>
<keyword evidence="1" id="KW-0472">Membrane</keyword>
<protein>
    <submittedName>
        <fullName evidence="2">Uncharacterized protein</fullName>
    </submittedName>
</protein>
<organism evidence="2 3">
    <name type="scientific">Providencia rettgeri</name>
    <dbReference type="NCBI Taxonomy" id="587"/>
    <lineage>
        <taxon>Bacteria</taxon>
        <taxon>Pseudomonadati</taxon>
        <taxon>Pseudomonadota</taxon>
        <taxon>Gammaproteobacteria</taxon>
        <taxon>Enterobacterales</taxon>
        <taxon>Morganellaceae</taxon>
        <taxon>Providencia</taxon>
    </lineage>
</organism>
<dbReference type="AlphaFoldDB" id="A0A939NFV0"/>
<feature type="transmembrane region" description="Helical" evidence="1">
    <location>
        <begin position="12"/>
        <end position="37"/>
    </location>
</feature>
<sequence length="97" mass="11504">MGIKPQIIYDVGLAILFSFCIFGMLGFYSLLLLSYYAGLSFMPTHPLSSYKNMLRANTLNYEKSNMYYYWNKKHELCFARDNHFKQYISIKTNEDEK</sequence>
<proteinExistence type="predicted"/>
<dbReference type="EMBL" id="JAGETQ010000088">
    <property type="protein sequence ID" value="MBO1916382.1"/>
    <property type="molecule type" value="Genomic_DNA"/>
</dbReference>
<keyword evidence="1" id="KW-1133">Transmembrane helix</keyword>